<dbReference type="Proteomes" id="UP001307849">
    <property type="component" value="Unassembled WGS sequence"/>
</dbReference>
<comment type="caution">
    <text evidence="3">The sequence shown here is derived from an EMBL/GenBank/DDBJ whole genome shotgun (WGS) entry which is preliminary data.</text>
</comment>
<protein>
    <submittedName>
        <fullName evidence="3">Uncharacterized protein</fullName>
    </submittedName>
</protein>
<keyword evidence="1" id="KW-0175">Coiled coil</keyword>
<accession>A0AAN8RPR8</accession>
<keyword evidence="4" id="KW-1185">Reference proteome</keyword>
<feature type="coiled-coil region" evidence="1">
    <location>
        <begin position="73"/>
        <end position="100"/>
    </location>
</feature>
<evidence type="ECO:0000256" key="2">
    <source>
        <dbReference type="SAM" id="MobiDB-lite"/>
    </source>
</evidence>
<evidence type="ECO:0000313" key="4">
    <source>
        <dbReference type="Proteomes" id="UP001307849"/>
    </source>
</evidence>
<dbReference type="EMBL" id="JAVHJM010000013">
    <property type="protein sequence ID" value="KAK6499386.1"/>
    <property type="molecule type" value="Genomic_DNA"/>
</dbReference>
<proteinExistence type="predicted"/>
<name>A0AAN8RPR8_9PEZI</name>
<dbReference type="AlphaFoldDB" id="A0AAN8RPR8"/>
<organism evidence="3 4">
    <name type="scientific">Arthrobotrys conoides</name>
    <dbReference type="NCBI Taxonomy" id="74498"/>
    <lineage>
        <taxon>Eukaryota</taxon>
        <taxon>Fungi</taxon>
        <taxon>Dikarya</taxon>
        <taxon>Ascomycota</taxon>
        <taxon>Pezizomycotina</taxon>
        <taxon>Orbiliomycetes</taxon>
        <taxon>Orbiliales</taxon>
        <taxon>Orbiliaceae</taxon>
        <taxon>Arthrobotrys</taxon>
    </lineage>
</organism>
<feature type="region of interest" description="Disordered" evidence="2">
    <location>
        <begin position="18"/>
        <end position="46"/>
    </location>
</feature>
<gene>
    <name evidence="3" type="ORF">TWF506_004013</name>
</gene>
<evidence type="ECO:0000313" key="3">
    <source>
        <dbReference type="EMBL" id="KAK6499386.1"/>
    </source>
</evidence>
<evidence type="ECO:0000256" key="1">
    <source>
        <dbReference type="SAM" id="Coils"/>
    </source>
</evidence>
<reference evidence="3 4" key="1">
    <citation type="submission" date="2019-10" db="EMBL/GenBank/DDBJ databases">
        <authorList>
            <person name="Palmer J.M."/>
        </authorList>
    </citation>
    <scope>NUCLEOTIDE SEQUENCE [LARGE SCALE GENOMIC DNA]</scope>
    <source>
        <strain evidence="3 4">TWF506</strain>
    </source>
</reference>
<sequence>MESLGFTNIDYETIASRLGLSPTPSSDPFSRRKPPHDPLLNQKIFSDSPPLTEAEWLDPQKLLIKIRTFQVGLQKYQQNLADFKNNVKIMKLNLDDEQDSLNKLRIYGTLKEVGQWIGKVGEMIEERNRGREEVVRRYEEFVRAGREKIESIMERGRGMGGGDGSGSSVAWWMEKPWYERGEVYHSQEFYGRQADTPPFVTSVNETMAQYQRSRSRRGQ</sequence>